<accession>A0A0J8D573</accession>
<dbReference type="Gene3D" id="3.30.1330.100">
    <property type="entry name" value="CofE-like"/>
    <property type="match status" value="1"/>
</dbReference>
<feature type="domain" description="Coenzyme F420:L-glutamate ligase-like" evidence="1">
    <location>
        <begin position="11"/>
        <end position="388"/>
    </location>
</feature>
<dbReference type="Proteomes" id="UP000036756">
    <property type="component" value="Unassembled WGS sequence"/>
</dbReference>
<gene>
    <name evidence="2" type="ORF">CLCY_1c02010</name>
</gene>
<dbReference type="PATRIC" id="fig|1121307.3.peg.563"/>
<dbReference type="RefSeq" id="WP_048571365.1">
    <property type="nucleotide sequence ID" value="NZ_LFVU01000028.1"/>
</dbReference>
<evidence type="ECO:0000313" key="2">
    <source>
        <dbReference type="EMBL" id="KMT20967.1"/>
    </source>
</evidence>
<name>A0A0J8D573_CLOCY</name>
<keyword evidence="3" id="KW-1185">Reference proteome</keyword>
<sequence length="396" mass="43415">MARAVGTTARGLRAPIIKEGDNLAEIVVSSVVNAIEVEGIKVNDKDVIGVTESLVARAQGNYISIQNIAEDIKSKFDGEIAVLFPILSRNRFSLILKSIALSGRKMHLFLNYPSDEVGNHLMDIDLMDEKGVNPYKDVLTEAKYRELFGAKVEHPFTGIDYVQMYRDIVEEVGGEVEIYLANDPREALKYTDQILVANIHERHRTKRILKAAGAKVVYGLDDIASSPVNGSGYSEYGLLGSNKATEETVKLFPREGDVFVREVQAALKEKTGKNIEVMIYGDGAFKDPVGKIWELADPIVSPGFTDGLVGTPNEIKLKYIADNDLKDVDSASLADEMIKKIKEKENKKVAGNEALGTTPRQITDLLGSLCDLISGSGDKGTPIILIQGYFDNYATE</sequence>
<dbReference type="OrthoDB" id="950at2"/>
<organism evidence="2 3">
    <name type="scientific">Clostridium cylindrosporum DSM 605</name>
    <dbReference type="NCBI Taxonomy" id="1121307"/>
    <lineage>
        <taxon>Bacteria</taxon>
        <taxon>Bacillati</taxon>
        <taxon>Bacillota</taxon>
        <taxon>Clostridia</taxon>
        <taxon>Eubacteriales</taxon>
        <taxon>Clostridiaceae</taxon>
        <taxon>Clostridium</taxon>
    </lineage>
</organism>
<evidence type="ECO:0000259" key="1">
    <source>
        <dbReference type="Pfam" id="PF01996"/>
    </source>
</evidence>
<comment type="caution">
    <text evidence="2">The sequence shown here is derived from an EMBL/GenBank/DDBJ whole genome shotgun (WGS) entry which is preliminary data.</text>
</comment>
<dbReference type="STRING" id="1121307.CLCY_1c02010"/>
<reference evidence="2 3" key="1">
    <citation type="submission" date="2015-06" db="EMBL/GenBank/DDBJ databases">
        <title>Draft genome sequence of the purine-degrading Clostridium cylindrosporum HC-1 (DSM 605).</title>
        <authorList>
            <person name="Poehlein A."/>
            <person name="Schiel-Bengelsdorf B."/>
            <person name="Bengelsdorf F."/>
            <person name="Daniel R."/>
            <person name="Duerre P."/>
        </authorList>
    </citation>
    <scope>NUCLEOTIDE SEQUENCE [LARGE SCALE GENOMIC DNA]</scope>
    <source>
        <strain evidence="2 3">DSM 605</strain>
    </source>
</reference>
<dbReference type="EMBL" id="LFVU01000028">
    <property type="protein sequence ID" value="KMT20967.1"/>
    <property type="molecule type" value="Genomic_DNA"/>
</dbReference>
<dbReference type="InterPro" id="IPR002847">
    <property type="entry name" value="F420-0_gamma-glut_ligase-dom"/>
</dbReference>
<dbReference type="AlphaFoldDB" id="A0A0J8D573"/>
<dbReference type="Pfam" id="PF01996">
    <property type="entry name" value="F420_ligase"/>
    <property type="match status" value="1"/>
</dbReference>
<evidence type="ECO:0000313" key="3">
    <source>
        <dbReference type="Proteomes" id="UP000036756"/>
    </source>
</evidence>
<proteinExistence type="predicted"/>
<dbReference type="SUPFAM" id="SSF144010">
    <property type="entry name" value="CofE-like"/>
    <property type="match status" value="1"/>
</dbReference>
<protein>
    <recommendedName>
        <fullName evidence="1">Coenzyme F420:L-glutamate ligase-like domain-containing protein</fullName>
    </recommendedName>
</protein>